<accession>A0A5B6WW25</accession>
<keyword evidence="1" id="KW-0472">Membrane</keyword>
<comment type="caution">
    <text evidence="2">The sequence shown here is derived from an EMBL/GenBank/DDBJ whole genome shotgun (WGS) entry which is preliminary data.</text>
</comment>
<dbReference type="AlphaFoldDB" id="A0A5B6WW25"/>
<keyword evidence="3" id="KW-1185">Reference proteome</keyword>
<organism evidence="2 3">
    <name type="scientific">Gossypium australe</name>
    <dbReference type="NCBI Taxonomy" id="47621"/>
    <lineage>
        <taxon>Eukaryota</taxon>
        <taxon>Viridiplantae</taxon>
        <taxon>Streptophyta</taxon>
        <taxon>Embryophyta</taxon>
        <taxon>Tracheophyta</taxon>
        <taxon>Spermatophyta</taxon>
        <taxon>Magnoliopsida</taxon>
        <taxon>eudicotyledons</taxon>
        <taxon>Gunneridae</taxon>
        <taxon>Pentapetalae</taxon>
        <taxon>rosids</taxon>
        <taxon>malvids</taxon>
        <taxon>Malvales</taxon>
        <taxon>Malvaceae</taxon>
        <taxon>Malvoideae</taxon>
        <taxon>Gossypium</taxon>
    </lineage>
</organism>
<feature type="transmembrane region" description="Helical" evidence="1">
    <location>
        <begin position="6"/>
        <end position="32"/>
    </location>
</feature>
<name>A0A5B6WW25_9ROSI</name>
<dbReference type="Proteomes" id="UP000325315">
    <property type="component" value="Unassembled WGS sequence"/>
</dbReference>
<proteinExistence type="predicted"/>
<gene>
    <name evidence="2" type="ORF">EPI10_007262</name>
</gene>
<sequence length="89" mass="10116">MLDWVLTLLIPGVVCGVCVIFLKKVWVVVWVLELRLPFGMTFGFRDLVAVRWVMNKRFCHKCSAGLETVAHVVWECLIAGAVWKALQIS</sequence>
<evidence type="ECO:0000313" key="2">
    <source>
        <dbReference type="EMBL" id="KAA3485254.1"/>
    </source>
</evidence>
<evidence type="ECO:0000313" key="3">
    <source>
        <dbReference type="Proteomes" id="UP000325315"/>
    </source>
</evidence>
<evidence type="ECO:0000256" key="1">
    <source>
        <dbReference type="SAM" id="Phobius"/>
    </source>
</evidence>
<keyword evidence="1" id="KW-1133">Transmembrane helix</keyword>
<reference evidence="3" key="1">
    <citation type="journal article" date="2019" name="Plant Biotechnol. J.">
        <title>Genome sequencing of the Australian wild diploid species Gossypium australe highlights disease resistance and delayed gland morphogenesis.</title>
        <authorList>
            <person name="Cai Y."/>
            <person name="Cai X."/>
            <person name="Wang Q."/>
            <person name="Wang P."/>
            <person name="Zhang Y."/>
            <person name="Cai C."/>
            <person name="Xu Y."/>
            <person name="Wang K."/>
            <person name="Zhou Z."/>
            <person name="Wang C."/>
            <person name="Geng S."/>
            <person name="Li B."/>
            <person name="Dong Q."/>
            <person name="Hou Y."/>
            <person name="Wang H."/>
            <person name="Ai P."/>
            <person name="Liu Z."/>
            <person name="Yi F."/>
            <person name="Sun M."/>
            <person name="An G."/>
            <person name="Cheng J."/>
            <person name="Zhang Y."/>
            <person name="Shi Q."/>
            <person name="Xie Y."/>
            <person name="Shi X."/>
            <person name="Chang Y."/>
            <person name="Huang F."/>
            <person name="Chen Y."/>
            <person name="Hong S."/>
            <person name="Mi L."/>
            <person name="Sun Q."/>
            <person name="Zhang L."/>
            <person name="Zhou B."/>
            <person name="Peng R."/>
            <person name="Zhang X."/>
            <person name="Liu F."/>
        </authorList>
    </citation>
    <scope>NUCLEOTIDE SEQUENCE [LARGE SCALE GENOMIC DNA]</scope>
    <source>
        <strain evidence="3">cv. PA1801</strain>
    </source>
</reference>
<keyword evidence="1" id="KW-0812">Transmembrane</keyword>
<protein>
    <submittedName>
        <fullName evidence="2">Uncharacterized protein</fullName>
    </submittedName>
</protein>
<dbReference type="EMBL" id="SMMG02000002">
    <property type="protein sequence ID" value="KAA3485254.1"/>
    <property type="molecule type" value="Genomic_DNA"/>
</dbReference>